<protein>
    <submittedName>
        <fullName evidence="1">Uncharacterized protein</fullName>
    </submittedName>
</protein>
<reference evidence="1 2" key="1">
    <citation type="submission" date="2019-09" db="EMBL/GenBank/DDBJ databases">
        <authorList>
            <person name="Depoorter E."/>
        </authorList>
    </citation>
    <scope>NUCLEOTIDE SEQUENCE [LARGE SCALE GENOMIC DNA]</scope>
    <source>
        <strain evidence="1">LMG 13014</strain>
    </source>
</reference>
<sequence>MRVWQNPILKPTNAVEERKSRMWNCWARTSRLPGGDGVITHVFEEDTQRAREGHAICGAPVYDAGGLNMLHDDYRPGCFRCQKLLKGWGLLPHDE</sequence>
<proteinExistence type="predicted"/>
<evidence type="ECO:0000313" key="1">
    <source>
        <dbReference type="EMBL" id="VWC49421.1"/>
    </source>
</evidence>
<gene>
    <name evidence="1" type="ORF">BLA13014_07592</name>
</gene>
<organism evidence="1 2">
    <name type="scientific">Burkholderia aenigmatica</name>
    <dbReference type="NCBI Taxonomy" id="2015348"/>
    <lineage>
        <taxon>Bacteria</taxon>
        <taxon>Pseudomonadati</taxon>
        <taxon>Pseudomonadota</taxon>
        <taxon>Betaproteobacteria</taxon>
        <taxon>Burkholderiales</taxon>
        <taxon>Burkholderiaceae</taxon>
        <taxon>Burkholderia</taxon>
        <taxon>Burkholderia cepacia complex</taxon>
    </lineage>
</organism>
<dbReference type="EMBL" id="CABVQC010000088">
    <property type="protein sequence ID" value="VWC49421.1"/>
    <property type="molecule type" value="Genomic_DNA"/>
</dbReference>
<dbReference type="AlphaFoldDB" id="A0A6P2SFS5"/>
<evidence type="ECO:0000313" key="2">
    <source>
        <dbReference type="Proteomes" id="UP000494261"/>
    </source>
</evidence>
<dbReference type="Proteomes" id="UP000494261">
    <property type="component" value="Unassembled WGS sequence"/>
</dbReference>
<name>A0A6P2SFS5_9BURK</name>
<accession>A0A6P2SFS5</accession>